<organism evidence="7 10">
    <name type="scientific">Sungouiella intermedia</name>
    <dbReference type="NCBI Taxonomy" id="45354"/>
    <lineage>
        <taxon>Eukaryota</taxon>
        <taxon>Fungi</taxon>
        <taxon>Dikarya</taxon>
        <taxon>Ascomycota</taxon>
        <taxon>Saccharomycotina</taxon>
        <taxon>Pichiomycetes</taxon>
        <taxon>Metschnikowiaceae</taxon>
        <taxon>Sungouiella</taxon>
    </lineage>
</organism>
<evidence type="ECO:0000313" key="7">
    <source>
        <dbReference type="EMBL" id="SGZ48848.1"/>
    </source>
</evidence>
<name>A0A1L0BCR6_9ASCO</name>
<dbReference type="OrthoDB" id="5620at2759"/>
<accession>A0A1L0BCR6</accession>
<dbReference type="AlphaFoldDB" id="A0A1L0BCR6"/>
<dbReference type="InterPro" id="IPR044890">
    <property type="entry name" value="TMEM14_sf"/>
</dbReference>
<evidence type="ECO:0000313" key="8">
    <source>
        <dbReference type="EMBL" id="SGZ58648.1"/>
    </source>
</evidence>
<evidence type="ECO:0000256" key="3">
    <source>
        <dbReference type="ARBA" id="ARBA00022692"/>
    </source>
</evidence>
<dbReference type="Gene3D" id="1.10.10.1740">
    <property type="entry name" value="Transmembrane protein 14-like"/>
    <property type="match status" value="1"/>
</dbReference>
<keyword evidence="10" id="KW-1185">Reference proteome</keyword>
<feature type="transmembrane region" description="Helical" evidence="6">
    <location>
        <begin position="81"/>
        <end position="97"/>
    </location>
</feature>
<evidence type="ECO:0000256" key="6">
    <source>
        <dbReference type="SAM" id="Phobius"/>
    </source>
</evidence>
<reference evidence="9" key="2">
    <citation type="submission" date="2016-10" db="EMBL/GenBank/DDBJ databases">
        <authorList>
            <person name="Geijer C."/>
            <person name="Jareborg N."/>
            <person name="Dainat J."/>
        </authorList>
    </citation>
    <scope>NUCLEOTIDE SEQUENCE [LARGE SCALE GENOMIC DNA]</scope>
    <source>
        <strain evidence="9">PYCC 4715</strain>
    </source>
</reference>
<protein>
    <submittedName>
        <fullName evidence="7">CIC11C00000000214</fullName>
    </submittedName>
    <submittedName>
        <fullName evidence="8">CIC11C00000005281</fullName>
    </submittedName>
</protein>
<feature type="transmembrane region" description="Helical" evidence="6">
    <location>
        <begin position="29"/>
        <end position="46"/>
    </location>
</feature>
<evidence type="ECO:0000256" key="4">
    <source>
        <dbReference type="ARBA" id="ARBA00022989"/>
    </source>
</evidence>
<evidence type="ECO:0000256" key="5">
    <source>
        <dbReference type="ARBA" id="ARBA00023136"/>
    </source>
</evidence>
<evidence type="ECO:0000256" key="2">
    <source>
        <dbReference type="ARBA" id="ARBA00007590"/>
    </source>
</evidence>
<dbReference type="EMBL" id="LT635757">
    <property type="protein sequence ID" value="SGZ48848.1"/>
    <property type="molecule type" value="Genomic_DNA"/>
</dbReference>
<sequence>MEHPALTLSGLCALGGTIGYFRKGSVPSLVAGVTFGVLYGYAGYLLKQNADWGLELALGCSSTLLVAGISRAIPTKFRKPVPLVLVALGGLSSAYYSKKYSEFYL</sequence>
<evidence type="ECO:0000313" key="10">
    <source>
        <dbReference type="Proteomes" id="UP000182334"/>
    </source>
</evidence>
<dbReference type="PANTHER" id="PTHR12668">
    <property type="entry name" value="TRANSMEMBRANE PROTEIN 14, 15"/>
    <property type="match status" value="1"/>
</dbReference>
<dbReference type="GO" id="GO:0016020">
    <property type="term" value="C:membrane"/>
    <property type="evidence" value="ECO:0007669"/>
    <property type="project" value="UniProtKB-SubCell"/>
</dbReference>
<evidence type="ECO:0000313" key="9">
    <source>
        <dbReference type="Proteomes" id="UP000182259"/>
    </source>
</evidence>
<comment type="similarity">
    <text evidence="2">Belongs to the TMEM14 family.</text>
</comment>
<dbReference type="EMBL" id="LT635770">
    <property type="protein sequence ID" value="SGZ58648.1"/>
    <property type="molecule type" value="Genomic_DNA"/>
</dbReference>
<dbReference type="Proteomes" id="UP000182334">
    <property type="component" value="Chromosome II"/>
</dbReference>
<dbReference type="Proteomes" id="UP000182259">
    <property type="component" value="Chromosome VII"/>
</dbReference>
<evidence type="ECO:0000256" key="1">
    <source>
        <dbReference type="ARBA" id="ARBA00004370"/>
    </source>
</evidence>
<reference evidence="7 10" key="1">
    <citation type="submission" date="2016-10" db="EMBL/GenBank/DDBJ databases">
        <authorList>
            <person name="de Groot N.N."/>
        </authorList>
    </citation>
    <scope>NUCLEOTIDE SEQUENCE [LARGE SCALE GENOMIC DNA]</scope>
    <source>
        <strain evidence="7 10">CBS 141442</strain>
        <strain evidence="8">PYCC 4715</strain>
    </source>
</reference>
<keyword evidence="4 6" id="KW-1133">Transmembrane helix</keyword>
<keyword evidence="3 6" id="KW-0812">Transmembrane</keyword>
<gene>
    <name evidence="8" type="ORF">SAMEA4029009_CIC11G00000005281</name>
    <name evidence="7" type="ORF">SAMEA4029010_CIC11G00000000214</name>
</gene>
<dbReference type="PANTHER" id="PTHR12668:SF53">
    <property type="entry name" value="TMEM14 PROTEIN HOMOLOG YJR085C"/>
    <property type="match status" value="1"/>
</dbReference>
<keyword evidence="5 6" id="KW-0472">Membrane</keyword>
<comment type="subcellular location">
    <subcellularLocation>
        <location evidence="1">Membrane</location>
    </subcellularLocation>
</comment>
<proteinExistence type="inferred from homology"/>
<dbReference type="Pfam" id="PF03647">
    <property type="entry name" value="Tmemb_14"/>
    <property type="match status" value="1"/>
</dbReference>
<feature type="transmembrane region" description="Helical" evidence="6">
    <location>
        <begin position="52"/>
        <end position="69"/>
    </location>
</feature>
<dbReference type="InterPro" id="IPR005349">
    <property type="entry name" value="TMEM14"/>
</dbReference>